<evidence type="ECO:0000313" key="8">
    <source>
        <dbReference type="EMBL" id="MPL98718.1"/>
    </source>
</evidence>
<keyword evidence="4" id="KW-0663">Pyridoxal phosphate</keyword>
<dbReference type="EC" id="3.5.1.2" evidence="2"/>
<dbReference type="FunFam" id="3.40.50.880:FF:000010">
    <property type="entry name" value="uncharacterized protein LOC100176842 isoform X2"/>
    <property type="match status" value="1"/>
</dbReference>
<dbReference type="HAMAP" id="MF_01615">
    <property type="entry name" value="PdxT"/>
    <property type="match status" value="1"/>
</dbReference>
<comment type="caution">
    <text evidence="8">The sequence shown here is derived from an EMBL/GenBank/DDBJ whole genome shotgun (WGS) entry which is preliminary data.</text>
</comment>
<dbReference type="CDD" id="cd01749">
    <property type="entry name" value="GATase1_PB"/>
    <property type="match status" value="1"/>
</dbReference>
<dbReference type="InterPro" id="IPR002161">
    <property type="entry name" value="PdxT/SNO"/>
</dbReference>
<evidence type="ECO:0000256" key="4">
    <source>
        <dbReference type="ARBA" id="ARBA00022898"/>
    </source>
</evidence>
<comment type="catalytic activity">
    <reaction evidence="7">
        <text>L-glutamine + H2O = L-glutamate + NH4(+)</text>
        <dbReference type="Rhea" id="RHEA:15889"/>
        <dbReference type="ChEBI" id="CHEBI:15377"/>
        <dbReference type="ChEBI" id="CHEBI:28938"/>
        <dbReference type="ChEBI" id="CHEBI:29985"/>
        <dbReference type="ChEBI" id="CHEBI:58359"/>
        <dbReference type="EC" id="3.5.1.2"/>
    </reaction>
</comment>
<dbReference type="PANTHER" id="PTHR31559:SF0">
    <property type="entry name" value="PYRIDOXAL 5'-PHOSPHATE SYNTHASE SUBUNIT SNO1-RELATED"/>
    <property type="match status" value="1"/>
</dbReference>
<sequence length="187" mass="20382">METIGVLALQGSFAEHMQALRKIAGINPILVKTADELARVDRLIIPGGESTTIGKLLNTTGLSINLCKRILSGMPVWGTCAGLILLAKKIDDEQPHLAVMDICVKRNAYGSQLASFECQKLIPEISNTPINMVFIRAPQIISVSGTTKILAEYEGKIIAAQQNRMLATAFHPELTADLSVHNYFLRL</sequence>
<dbReference type="PROSITE" id="PS51130">
    <property type="entry name" value="PDXT_SNO_2"/>
    <property type="match status" value="1"/>
</dbReference>
<evidence type="ECO:0000256" key="5">
    <source>
        <dbReference type="ARBA" id="ARBA00022962"/>
    </source>
</evidence>
<dbReference type="GO" id="GO:0004359">
    <property type="term" value="F:glutaminase activity"/>
    <property type="evidence" value="ECO:0007669"/>
    <property type="project" value="UniProtKB-EC"/>
</dbReference>
<proteinExistence type="inferred from homology"/>
<dbReference type="PROSITE" id="PS51273">
    <property type="entry name" value="GATASE_TYPE_1"/>
    <property type="match status" value="1"/>
</dbReference>
<dbReference type="GO" id="GO:0042823">
    <property type="term" value="P:pyridoxal phosphate biosynthetic process"/>
    <property type="evidence" value="ECO:0007669"/>
    <property type="project" value="InterPro"/>
</dbReference>
<evidence type="ECO:0000256" key="3">
    <source>
        <dbReference type="ARBA" id="ARBA00022801"/>
    </source>
</evidence>
<dbReference type="AlphaFoldDB" id="A0A644W569"/>
<evidence type="ECO:0000256" key="1">
    <source>
        <dbReference type="ARBA" id="ARBA00008345"/>
    </source>
</evidence>
<dbReference type="InterPro" id="IPR029062">
    <property type="entry name" value="Class_I_gatase-like"/>
</dbReference>
<dbReference type="InterPro" id="IPR021196">
    <property type="entry name" value="PdxT/SNO_CS"/>
</dbReference>
<dbReference type="NCBIfam" id="TIGR03800">
    <property type="entry name" value="PLP_synth_Pdx2"/>
    <property type="match status" value="1"/>
</dbReference>
<dbReference type="Pfam" id="PF01174">
    <property type="entry name" value="SNO"/>
    <property type="match status" value="1"/>
</dbReference>
<dbReference type="SUPFAM" id="SSF52317">
    <property type="entry name" value="Class I glutamine amidotransferase-like"/>
    <property type="match status" value="1"/>
</dbReference>
<evidence type="ECO:0000256" key="6">
    <source>
        <dbReference type="ARBA" id="ARBA00023239"/>
    </source>
</evidence>
<dbReference type="GO" id="GO:0008614">
    <property type="term" value="P:pyridoxine metabolic process"/>
    <property type="evidence" value="ECO:0007669"/>
    <property type="project" value="TreeGrafter"/>
</dbReference>
<keyword evidence="3" id="KW-0378">Hydrolase</keyword>
<comment type="similarity">
    <text evidence="1">Belongs to the glutaminase PdxT/SNO family.</text>
</comment>
<dbReference type="PROSITE" id="PS01236">
    <property type="entry name" value="PDXT_SNO_1"/>
    <property type="match status" value="1"/>
</dbReference>
<evidence type="ECO:0000256" key="2">
    <source>
        <dbReference type="ARBA" id="ARBA00012918"/>
    </source>
</evidence>
<dbReference type="PROSITE" id="PS51274">
    <property type="entry name" value="GATASE_COBBQ"/>
    <property type="match status" value="1"/>
</dbReference>
<keyword evidence="5" id="KW-0315">Glutamine amidotransferase</keyword>
<dbReference type="Gene3D" id="3.40.50.880">
    <property type="match status" value="1"/>
</dbReference>
<gene>
    <name evidence="8" type="primary">pdxT_9</name>
    <name evidence="8" type="ORF">SDC9_44925</name>
</gene>
<organism evidence="8">
    <name type="scientific">bioreactor metagenome</name>
    <dbReference type="NCBI Taxonomy" id="1076179"/>
    <lineage>
        <taxon>unclassified sequences</taxon>
        <taxon>metagenomes</taxon>
        <taxon>ecological metagenomes</taxon>
    </lineage>
</organism>
<reference evidence="8" key="1">
    <citation type="submission" date="2019-08" db="EMBL/GenBank/DDBJ databases">
        <authorList>
            <person name="Kucharzyk K."/>
            <person name="Murdoch R.W."/>
            <person name="Higgins S."/>
            <person name="Loffler F."/>
        </authorList>
    </citation>
    <scope>NUCLEOTIDE SEQUENCE</scope>
</reference>
<dbReference type="PANTHER" id="PTHR31559">
    <property type="entry name" value="PYRIDOXAL 5'-PHOSPHATE SYNTHASE SUBUNIT SNO"/>
    <property type="match status" value="1"/>
</dbReference>
<dbReference type="GO" id="GO:0005829">
    <property type="term" value="C:cytosol"/>
    <property type="evidence" value="ECO:0007669"/>
    <property type="project" value="TreeGrafter"/>
</dbReference>
<name>A0A644W569_9ZZZZ</name>
<dbReference type="EMBL" id="VSSQ01000625">
    <property type="protein sequence ID" value="MPL98718.1"/>
    <property type="molecule type" value="Genomic_DNA"/>
</dbReference>
<dbReference type="PIRSF" id="PIRSF005639">
    <property type="entry name" value="Glut_amidoT_SNO"/>
    <property type="match status" value="1"/>
</dbReference>
<keyword evidence="6 8" id="KW-0456">Lyase</keyword>
<evidence type="ECO:0000256" key="7">
    <source>
        <dbReference type="ARBA" id="ARBA00049534"/>
    </source>
</evidence>
<dbReference type="GO" id="GO:0016829">
    <property type="term" value="F:lyase activity"/>
    <property type="evidence" value="ECO:0007669"/>
    <property type="project" value="UniProtKB-KW"/>
</dbReference>
<accession>A0A644W569</accession>
<dbReference type="GO" id="GO:1903600">
    <property type="term" value="C:glutaminase complex"/>
    <property type="evidence" value="ECO:0007669"/>
    <property type="project" value="TreeGrafter"/>
</dbReference>
<protein>
    <recommendedName>
        <fullName evidence="2">glutaminase</fullName>
        <ecNumber evidence="2">3.5.1.2</ecNumber>
    </recommendedName>
</protein>